<accession>A0A840V079</accession>
<dbReference type="GO" id="GO:0000976">
    <property type="term" value="F:transcription cis-regulatory region binding"/>
    <property type="evidence" value="ECO:0007669"/>
    <property type="project" value="TreeGrafter"/>
</dbReference>
<dbReference type="SUPFAM" id="SSF52172">
    <property type="entry name" value="CheY-like"/>
    <property type="match status" value="1"/>
</dbReference>
<evidence type="ECO:0000256" key="2">
    <source>
        <dbReference type="ARBA" id="ARBA00023012"/>
    </source>
</evidence>
<dbReference type="GO" id="GO:0032993">
    <property type="term" value="C:protein-DNA complex"/>
    <property type="evidence" value="ECO:0007669"/>
    <property type="project" value="TreeGrafter"/>
</dbReference>
<feature type="domain" description="Response regulatory" evidence="5">
    <location>
        <begin position="8"/>
        <end position="122"/>
    </location>
</feature>
<evidence type="ECO:0000259" key="5">
    <source>
        <dbReference type="PROSITE" id="PS50110"/>
    </source>
</evidence>
<dbReference type="EMBL" id="JACHEO010000010">
    <property type="protein sequence ID" value="MBB5348288.1"/>
    <property type="molecule type" value="Genomic_DNA"/>
</dbReference>
<dbReference type="PROSITE" id="PS50110">
    <property type="entry name" value="RESPONSE_REGULATORY"/>
    <property type="match status" value="1"/>
</dbReference>
<dbReference type="InterPro" id="IPR001789">
    <property type="entry name" value="Sig_transdc_resp-reg_receiver"/>
</dbReference>
<evidence type="ECO:0000256" key="3">
    <source>
        <dbReference type="ARBA" id="ARBA00023125"/>
    </source>
</evidence>
<keyword evidence="7" id="KW-1185">Reference proteome</keyword>
<dbReference type="Pfam" id="PF00072">
    <property type="entry name" value="Response_reg"/>
    <property type="match status" value="1"/>
</dbReference>
<comment type="caution">
    <text evidence="6">The sequence shown here is derived from an EMBL/GenBank/DDBJ whole genome shotgun (WGS) entry which is preliminary data.</text>
</comment>
<dbReference type="PANTHER" id="PTHR48111:SF40">
    <property type="entry name" value="PHOSPHATE REGULON TRANSCRIPTIONAL REGULATORY PROTEIN PHOB"/>
    <property type="match status" value="1"/>
</dbReference>
<dbReference type="InterPro" id="IPR039420">
    <property type="entry name" value="WalR-like"/>
</dbReference>
<dbReference type="GO" id="GO:0006355">
    <property type="term" value="P:regulation of DNA-templated transcription"/>
    <property type="evidence" value="ECO:0007669"/>
    <property type="project" value="TreeGrafter"/>
</dbReference>
<evidence type="ECO:0000256" key="1">
    <source>
        <dbReference type="ARBA" id="ARBA00022553"/>
    </source>
</evidence>
<name>A0A840V079_9BACT</name>
<dbReference type="Gene3D" id="3.40.50.2300">
    <property type="match status" value="1"/>
</dbReference>
<evidence type="ECO:0000313" key="6">
    <source>
        <dbReference type="EMBL" id="MBB5348288.1"/>
    </source>
</evidence>
<dbReference type="PANTHER" id="PTHR48111">
    <property type="entry name" value="REGULATOR OF RPOS"/>
    <property type="match status" value="1"/>
</dbReference>
<dbReference type="GO" id="GO:0000156">
    <property type="term" value="F:phosphorelay response regulator activity"/>
    <property type="evidence" value="ECO:0007669"/>
    <property type="project" value="TreeGrafter"/>
</dbReference>
<organism evidence="6 7">
    <name type="scientific">Desulfoprunum benzoelyticum</name>
    <dbReference type="NCBI Taxonomy" id="1506996"/>
    <lineage>
        <taxon>Bacteria</taxon>
        <taxon>Pseudomonadati</taxon>
        <taxon>Thermodesulfobacteriota</taxon>
        <taxon>Desulfobulbia</taxon>
        <taxon>Desulfobulbales</taxon>
        <taxon>Desulfobulbaceae</taxon>
        <taxon>Desulfoprunum</taxon>
    </lineage>
</organism>
<evidence type="ECO:0000256" key="4">
    <source>
        <dbReference type="PROSITE-ProRule" id="PRU00169"/>
    </source>
</evidence>
<dbReference type="GO" id="GO:0005829">
    <property type="term" value="C:cytosol"/>
    <property type="evidence" value="ECO:0007669"/>
    <property type="project" value="TreeGrafter"/>
</dbReference>
<dbReference type="SMART" id="SM00448">
    <property type="entry name" value="REC"/>
    <property type="match status" value="1"/>
</dbReference>
<sequence length="129" mass="14344">MVRIKKLKVLIVDNEMEFASTLAERLRLRKIETETAFSGQEGLAAVSVFHPDVMILDLRMPDMGGLDVLAQVKVLDPAIEVILLTGHGSFEDGISGMELGAFDYLVKPIDLVLLMEKIAEAYQKKSLRK</sequence>
<evidence type="ECO:0000313" key="7">
    <source>
        <dbReference type="Proteomes" id="UP000539642"/>
    </source>
</evidence>
<gene>
    <name evidence="6" type="ORF">HNQ81_002019</name>
</gene>
<proteinExistence type="predicted"/>
<dbReference type="Proteomes" id="UP000539642">
    <property type="component" value="Unassembled WGS sequence"/>
</dbReference>
<keyword evidence="1 4" id="KW-0597">Phosphoprotein</keyword>
<dbReference type="RefSeq" id="WP_205240175.1">
    <property type="nucleotide sequence ID" value="NZ_JACHEO010000010.1"/>
</dbReference>
<keyword evidence="2" id="KW-0902">Two-component regulatory system</keyword>
<feature type="modified residue" description="4-aspartylphosphate" evidence="4">
    <location>
        <position position="57"/>
    </location>
</feature>
<keyword evidence="3 6" id="KW-0238">DNA-binding</keyword>
<dbReference type="AlphaFoldDB" id="A0A840V079"/>
<dbReference type="InterPro" id="IPR011006">
    <property type="entry name" value="CheY-like_superfamily"/>
</dbReference>
<protein>
    <submittedName>
        <fullName evidence="6">DNA-binding NtrC family response regulator</fullName>
    </submittedName>
</protein>
<reference evidence="6 7" key="1">
    <citation type="submission" date="2020-08" db="EMBL/GenBank/DDBJ databases">
        <title>Genomic Encyclopedia of Type Strains, Phase IV (KMG-IV): sequencing the most valuable type-strain genomes for metagenomic binning, comparative biology and taxonomic classification.</title>
        <authorList>
            <person name="Goeker M."/>
        </authorList>
    </citation>
    <scope>NUCLEOTIDE SEQUENCE [LARGE SCALE GENOMIC DNA]</scope>
    <source>
        <strain evidence="6 7">DSM 28570</strain>
    </source>
</reference>